<dbReference type="InterPro" id="IPR029063">
    <property type="entry name" value="SAM-dependent_MTases_sf"/>
</dbReference>
<dbReference type="RefSeq" id="WP_239136717.1">
    <property type="nucleotide sequence ID" value="NZ_BAAAVW010000005.1"/>
</dbReference>
<evidence type="ECO:0000256" key="2">
    <source>
        <dbReference type="ARBA" id="ARBA00022603"/>
    </source>
</evidence>
<dbReference type="NCBIfam" id="TIGR00536">
    <property type="entry name" value="hemK_fam"/>
    <property type="match status" value="1"/>
</dbReference>
<accession>A0A919UD40</accession>
<dbReference type="PANTHER" id="PTHR18895:SF74">
    <property type="entry name" value="MTRF1L RELEASE FACTOR GLUTAMINE METHYLTRANSFERASE"/>
    <property type="match status" value="1"/>
</dbReference>
<evidence type="ECO:0000259" key="6">
    <source>
        <dbReference type="Pfam" id="PF05175"/>
    </source>
</evidence>
<keyword evidence="3" id="KW-0808">Transferase</keyword>
<dbReference type="InterPro" id="IPR050320">
    <property type="entry name" value="N5-glutamine_MTase"/>
</dbReference>
<comment type="catalytic activity">
    <reaction evidence="5">
        <text>L-glutaminyl-[peptide chain release factor] + S-adenosyl-L-methionine = N(5)-methyl-L-glutaminyl-[peptide chain release factor] + S-adenosyl-L-homocysteine + H(+)</text>
        <dbReference type="Rhea" id="RHEA:42896"/>
        <dbReference type="Rhea" id="RHEA-COMP:10271"/>
        <dbReference type="Rhea" id="RHEA-COMP:10272"/>
        <dbReference type="ChEBI" id="CHEBI:15378"/>
        <dbReference type="ChEBI" id="CHEBI:30011"/>
        <dbReference type="ChEBI" id="CHEBI:57856"/>
        <dbReference type="ChEBI" id="CHEBI:59789"/>
        <dbReference type="ChEBI" id="CHEBI:61891"/>
        <dbReference type="EC" id="2.1.1.297"/>
    </reaction>
</comment>
<keyword evidence="4" id="KW-0949">S-adenosyl-L-methionine</keyword>
<dbReference type="InterPro" id="IPR022446">
    <property type="entry name" value="MeTrfrase_put"/>
</dbReference>
<keyword evidence="8" id="KW-1185">Reference proteome</keyword>
<dbReference type="SUPFAM" id="SSF53335">
    <property type="entry name" value="S-adenosyl-L-methionine-dependent methyltransferases"/>
    <property type="match status" value="1"/>
</dbReference>
<dbReference type="Proteomes" id="UP000660611">
    <property type="component" value="Unassembled WGS sequence"/>
</dbReference>
<evidence type="ECO:0000256" key="3">
    <source>
        <dbReference type="ARBA" id="ARBA00022679"/>
    </source>
</evidence>
<dbReference type="AlphaFoldDB" id="A0A919UD40"/>
<dbReference type="GO" id="GO:0032259">
    <property type="term" value="P:methylation"/>
    <property type="evidence" value="ECO:0007669"/>
    <property type="project" value="UniProtKB-KW"/>
</dbReference>
<dbReference type="InterPro" id="IPR004556">
    <property type="entry name" value="HemK-like"/>
</dbReference>
<dbReference type="InterPro" id="IPR007848">
    <property type="entry name" value="Small_mtfrase_dom"/>
</dbReference>
<dbReference type="NCBIfam" id="TIGR03704">
    <property type="entry name" value="PrmC_rel_meth"/>
    <property type="match status" value="1"/>
</dbReference>
<protein>
    <recommendedName>
        <fullName evidence="1">peptide chain release factor N(5)-glutamine methyltransferase</fullName>
        <ecNumber evidence="1">2.1.1.297</ecNumber>
    </recommendedName>
</protein>
<dbReference type="CDD" id="cd02440">
    <property type="entry name" value="AdoMet_MTases"/>
    <property type="match status" value="1"/>
</dbReference>
<dbReference type="Pfam" id="PF05175">
    <property type="entry name" value="MTS"/>
    <property type="match status" value="1"/>
</dbReference>
<evidence type="ECO:0000256" key="5">
    <source>
        <dbReference type="ARBA" id="ARBA00048391"/>
    </source>
</evidence>
<dbReference type="EC" id="2.1.1.297" evidence="1"/>
<reference evidence="7" key="1">
    <citation type="submission" date="2021-01" db="EMBL/GenBank/DDBJ databases">
        <title>Whole genome shotgun sequence of Dactylosporangium siamense NBRC 106093.</title>
        <authorList>
            <person name="Komaki H."/>
            <person name="Tamura T."/>
        </authorList>
    </citation>
    <scope>NUCLEOTIDE SEQUENCE</scope>
    <source>
        <strain evidence="7">NBRC 106093</strain>
    </source>
</reference>
<sequence length="261" mass="27869">MLTVIERLIERLRAAGCVFAEDEAALLIEAAAGDAAALDGLVERRVAGHPLEYLVGWAMFAGERFAIADGVFIPRHRTELLATTAHELLHSGQTVLDLCCGTGALGATAVRGVPEVRLVAADIDPVAVACARRNLKGVEVYEGDLFDALPEDLRGRVDVLLANVPYVPTAQIAFLPEEFRVHERRAALDGGDDGLRVLRRVAARAPDWMAPGGHLLTEAGDGQLDVAHGILRAAGLEPRTVTDPETETSIVVGSMSRTIYP</sequence>
<evidence type="ECO:0000256" key="4">
    <source>
        <dbReference type="ARBA" id="ARBA00022691"/>
    </source>
</evidence>
<name>A0A919UD40_9ACTN</name>
<dbReference type="PANTHER" id="PTHR18895">
    <property type="entry name" value="HEMK METHYLTRANSFERASE"/>
    <property type="match status" value="1"/>
</dbReference>
<organism evidence="7 8">
    <name type="scientific">Dactylosporangium siamense</name>
    <dbReference type="NCBI Taxonomy" id="685454"/>
    <lineage>
        <taxon>Bacteria</taxon>
        <taxon>Bacillati</taxon>
        <taxon>Actinomycetota</taxon>
        <taxon>Actinomycetes</taxon>
        <taxon>Micromonosporales</taxon>
        <taxon>Micromonosporaceae</taxon>
        <taxon>Dactylosporangium</taxon>
    </lineage>
</organism>
<evidence type="ECO:0000256" key="1">
    <source>
        <dbReference type="ARBA" id="ARBA00012771"/>
    </source>
</evidence>
<dbReference type="EMBL" id="BONQ01000150">
    <property type="protein sequence ID" value="GIG51114.1"/>
    <property type="molecule type" value="Genomic_DNA"/>
</dbReference>
<dbReference type="GO" id="GO:0102559">
    <property type="term" value="F:peptide chain release factor N(5)-glutamine methyltransferase activity"/>
    <property type="evidence" value="ECO:0007669"/>
    <property type="project" value="UniProtKB-EC"/>
</dbReference>
<keyword evidence="2 7" id="KW-0489">Methyltransferase</keyword>
<feature type="domain" description="Methyltransferase small" evidence="6">
    <location>
        <begin position="78"/>
        <end position="170"/>
    </location>
</feature>
<evidence type="ECO:0000313" key="7">
    <source>
        <dbReference type="EMBL" id="GIG51114.1"/>
    </source>
</evidence>
<dbReference type="Gene3D" id="3.40.50.150">
    <property type="entry name" value="Vaccinia Virus protein VP39"/>
    <property type="match status" value="1"/>
</dbReference>
<comment type="caution">
    <text evidence="7">The sequence shown here is derived from an EMBL/GenBank/DDBJ whole genome shotgun (WGS) entry which is preliminary data.</text>
</comment>
<gene>
    <name evidence="7" type="primary">hemK_1</name>
    <name evidence="7" type="ORF">Dsi01nite_091550</name>
</gene>
<evidence type="ECO:0000313" key="8">
    <source>
        <dbReference type="Proteomes" id="UP000660611"/>
    </source>
</evidence>
<proteinExistence type="predicted"/>